<comment type="similarity">
    <text evidence="2">Belongs to the acyl-CoA dehydrogenase family.</text>
</comment>
<dbReference type="InterPro" id="IPR013786">
    <property type="entry name" value="AcylCoA_DH/ox_N"/>
</dbReference>
<keyword evidence="4" id="KW-0274">FAD</keyword>
<dbReference type="InterPro" id="IPR009100">
    <property type="entry name" value="AcylCoA_DH/oxidase_NM_dom_sf"/>
</dbReference>
<dbReference type="SUPFAM" id="SSF47203">
    <property type="entry name" value="Acyl-CoA dehydrogenase C-terminal domain-like"/>
    <property type="match status" value="2"/>
</dbReference>
<gene>
    <name evidence="9" type="ORF">AWC23_08540</name>
</gene>
<dbReference type="InterPro" id="IPR052161">
    <property type="entry name" value="Mycobact_Acyl-CoA_DH"/>
</dbReference>
<dbReference type="CDD" id="cd00567">
    <property type="entry name" value="ACAD"/>
    <property type="match status" value="1"/>
</dbReference>
<dbReference type="EMBL" id="LQPR01000021">
    <property type="protein sequence ID" value="ORW72895.1"/>
    <property type="molecule type" value="Genomic_DNA"/>
</dbReference>
<dbReference type="Pfam" id="PF00441">
    <property type="entry name" value="Acyl-CoA_dh_1"/>
    <property type="match status" value="2"/>
</dbReference>
<dbReference type="GO" id="GO:0016627">
    <property type="term" value="F:oxidoreductase activity, acting on the CH-CH group of donors"/>
    <property type="evidence" value="ECO:0007669"/>
    <property type="project" value="InterPro"/>
</dbReference>
<dbReference type="RefSeq" id="WP_085254898.1">
    <property type="nucleotide sequence ID" value="NZ_LQPR01000021.1"/>
</dbReference>
<dbReference type="SUPFAM" id="SSF56645">
    <property type="entry name" value="Acyl-CoA dehydrogenase NM domain-like"/>
    <property type="match status" value="2"/>
</dbReference>
<dbReference type="Gene3D" id="1.20.140.10">
    <property type="entry name" value="Butyryl-CoA Dehydrogenase, subunit A, domain 3"/>
    <property type="match status" value="2"/>
</dbReference>
<evidence type="ECO:0000259" key="8">
    <source>
        <dbReference type="Pfam" id="PF02771"/>
    </source>
</evidence>
<dbReference type="AlphaFoldDB" id="A0AAJ3NS86"/>
<evidence type="ECO:0000313" key="10">
    <source>
        <dbReference type="Proteomes" id="UP000193387"/>
    </source>
</evidence>
<evidence type="ECO:0000256" key="5">
    <source>
        <dbReference type="ARBA" id="ARBA00023002"/>
    </source>
</evidence>
<comment type="cofactor">
    <cofactor evidence="1">
        <name>FAD</name>
        <dbReference type="ChEBI" id="CHEBI:57692"/>
    </cofactor>
</comment>
<feature type="domain" description="Acyl-CoA dehydrogenase/oxidase N-terminal" evidence="8">
    <location>
        <begin position="386"/>
        <end position="490"/>
    </location>
</feature>
<organism evidence="9 10">
    <name type="scientific">Mycobacterium saskatchewanense</name>
    <dbReference type="NCBI Taxonomy" id="220927"/>
    <lineage>
        <taxon>Bacteria</taxon>
        <taxon>Bacillati</taxon>
        <taxon>Actinomycetota</taxon>
        <taxon>Actinomycetes</taxon>
        <taxon>Mycobacteriales</taxon>
        <taxon>Mycobacteriaceae</taxon>
        <taxon>Mycobacterium</taxon>
        <taxon>Mycobacterium simiae complex</taxon>
    </lineage>
</organism>
<evidence type="ECO:0000256" key="4">
    <source>
        <dbReference type="ARBA" id="ARBA00022827"/>
    </source>
</evidence>
<feature type="domain" description="Acyl-CoA dehydrogenase/oxidase C-terminal" evidence="6">
    <location>
        <begin position="600"/>
        <end position="759"/>
    </location>
</feature>
<dbReference type="InterPro" id="IPR009075">
    <property type="entry name" value="AcylCo_DH/oxidase_C"/>
</dbReference>
<evidence type="ECO:0000259" key="6">
    <source>
        <dbReference type="Pfam" id="PF00441"/>
    </source>
</evidence>
<dbReference type="GO" id="GO:0050660">
    <property type="term" value="F:flavin adenine dinucleotide binding"/>
    <property type="evidence" value="ECO:0007669"/>
    <property type="project" value="InterPro"/>
</dbReference>
<keyword evidence="5" id="KW-0560">Oxidoreductase</keyword>
<proteinExistence type="inferred from homology"/>
<protein>
    <submittedName>
        <fullName evidence="9">Acyl-CoA dehydrogenase</fullName>
    </submittedName>
</protein>
<keyword evidence="10" id="KW-1185">Reference proteome</keyword>
<dbReference type="FunFam" id="2.40.110.10:FF:000011">
    <property type="entry name" value="Acyl-CoA dehydrogenase FadE34"/>
    <property type="match status" value="1"/>
</dbReference>
<feature type="domain" description="Acyl-CoA dehydrogenase/oxidase C-terminal" evidence="6">
    <location>
        <begin position="224"/>
        <end position="363"/>
    </location>
</feature>
<evidence type="ECO:0000256" key="2">
    <source>
        <dbReference type="ARBA" id="ARBA00009347"/>
    </source>
</evidence>
<evidence type="ECO:0000256" key="1">
    <source>
        <dbReference type="ARBA" id="ARBA00001974"/>
    </source>
</evidence>
<accession>A0AAJ3NS86</accession>
<feature type="domain" description="Acyl-CoA oxidase/dehydrogenase middle" evidence="7">
    <location>
        <begin position="494"/>
        <end position="585"/>
    </location>
</feature>
<keyword evidence="3" id="KW-0285">Flavoprotein</keyword>
<dbReference type="InterPro" id="IPR036250">
    <property type="entry name" value="AcylCo_DH-like_C"/>
</dbReference>
<dbReference type="GO" id="GO:0005886">
    <property type="term" value="C:plasma membrane"/>
    <property type="evidence" value="ECO:0007669"/>
    <property type="project" value="TreeGrafter"/>
</dbReference>
<dbReference type="PANTHER" id="PTHR43292">
    <property type="entry name" value="ACYL-COA DEHYDROGENASE"/>
    <property type="match status" value="1"/>
</dbReference>
<dbReference type="Gene3D" id="2.40.110.10">
    <property type="entry name" value="Butyryl-CoA Dehydrogenase, subunit A, domain 2"/>
    <property type="match status" value="2"/>
</dbReference>
<comment type="caution">
    <text evidence="9">The sequence shown here is derived from an EMBL/GenBank/DDBJ whole genome shotgun (WGS) entry which is preliminary data.</text>
</comment>
<dbReference type="InterPro" id="IPR046373">
    <property type="entry name" value="Acyl-CoA_Oxase/DH_mid-dom_sf"/>
</dbReference>
<dbReference type="Gene3D" id="1.10.540.10">
    <property type="entry name" value="Acyl-CoA dehydrogenase/oxidase, N-terminal domain"/>
    <property type="match status" value="2"/>
</dbReference>
<dbReference type="PANTHER" id="PTHR43292:SF4">
    <property type="entry name" value="ACYL-COA DEHYDROGENASE FADE34"/>
    <property type="match status" value="1"/>
</dbReference>
<evidence type="ECO:0000313" key="9">
    <source>
        <dbReference type="EMBL" id="ORW72895.1"/>
    </source>
</evidence>
<evidence type="ECO:0000259" key="7">
    <source>
        <dbReference type="Pfam" id="PF02770"/>
    </source>
</evidence>
<dbReference type="Proteomes" id="UP000193387">
    <property type="component" value="Unassembled WGS sequence"/>
</dbReference>
<sequence>MSFMPGEDAEGLREVVRDFLDKQSAESDVRLLMETTVGYDPSVWTRAATELGLHGLAIPERHGGSGATPIELGVVFEEMGRVLFCGPFFATVGLAATALLEIGDDRAAEHLARIAAGETIATLAWSGPEPADSELEAVAIGAQWQISGTAEAVVDGAGAELVLVAARTADGPGLFIVADDTTMRRASLTTMDSTRKLAELTFTSTPATLLGSTGGAERALRRTADLAAVYLAAEQLGGAAHVLSSAVEYAGSRIQFGRAIGSFQAIKHRCADMLVEVELARSVVWHGLWTAVHDPASLPVSANLARAVASDAYQRVASDNIQIHGGIGFTWEHPAHLYLKRAKSSQLLLGAPHRHRARLRDRVINGGAEAAIMPTASPASDAVTVALKADIEEFLANHPVPDSADRDGDRRFRQARFDAGLAVIHFGVGHGGRGYDASLQPVVEQCFADAGAADHTARNVIGLGMALPTIHAHGTDDQKARFLRPAFAGEHIWCQLFSEPGAGSDLAALATRAVRDGDDFVVTGQKVWTSLGHVADWGILLARTDPEVPKHKGLTYFLINMRSAGVEVRPLRQLTGEAEFNEVYLTEVRVPAANVLGSVGRGWQVAMTTLANERVSLGGRPLSRGGGPIGQAVRTYRQAAAEGRVDAAVTERLMRLWTRAEAARLTNARAAVQVGRQPGPEGSIAKLQMAELNKAIYELCVDMSGTAGLLVAGYRETAPAEAAVHGGADVRMAYLRSLANSIEGGTSEVLRNILGERVLGLPGEPRSDRDIPWKQVRRS</sequence>
<name>A0AAJ3NS86_9MYCO</name>
<dbReference type="Pfam" id="PF02770">
    <property type="entry name" value="Acyl-CoA_dh_M"/>
    <property type="match status" value="1"/>
</dbReference>
<reference evidence="9 10" key="1">
    <citation type="submission" date="2016-01" db="EMBL/GenBank/DDBJ databases">
        <title>The new phylogeny of the genus Mycobacterium.</title>
        <authorList>
            <person name="Tarcisio F."/>
            <person name="Conor M."/>
            <person name="Antonella G."/>
            <person name="Elisabetta G."/>
            <person name="Giulia F.S."/>
            <person name="Sara T."/>
            <person name="Anna F."/>
            <person name="Clotilde B."/>
            <person name="Roberto B."/>
            <person name="Veronica D.S."/>
            <person name="Fabio R."/>
            <person name="Monica P."/>
            <person name="Olivier J."/>
            <person name="Enrico T."/>
            <person name="Nicola S."/>
        </authorList>
    </citation>
    <scope>NUCLEOTIDE SEQUENCE [LARGE SCALE GENOMIC DNA]</scope>
    <source>
        <strain evidence="9 10">DSM 44616</strain>
    </source>
</reference>
<dbReference type="InterPro" id="IPR037069">
    <property type="entry name" value="AcylCoA_DH/ox_N_sf"/>
</dbReference>
<dbReference type="InterPro" id="IPR006091">
    <property type="entry name" value="Acyl-CoA_Oxase/DH_mid-dom"/>
</dbReference>
<feature type="domain" description="Acyl-CoA dehydrogenase/oxidase N-terminal" evidence="8">
    <location>
        <begin position="7"/>
        <end position="118"/>
    </location>
</feature>
<evidence type="ECO:0000256" key="3">
    <source>
        <dbReference type="ARBA" id="ARBA00022630"/>
    </source>
</evidence>
<dbReference type="Pfam" id="PF02771">
    <property type="entry name" value="Acyl-CoA_dh_N"/>
    <property type="match status" value="2"/>
</dbReference>